<dbReference type="InterPro" id="IPR058546">
    <property type="entry name" value="RPS4B/Roq1-like_LRR"/>
</dbReference>
<accession>A0A922D944</accession>
<dbReference type="PANTHER" id="PTHR11017">
    <property type="entry name" value="LEUCINE-RICH REPEAT-CONTAINING PROTEIN"/>
    <property type="match status" value="1"/>
</dbReference>
<feature type="compositionally biased region" description="Basic and acidic residues" evidence="4">
    <location>
        <begin position="1068"/>
        <end position="1082"/>
    </location>
</feature>
<reference evidence="6" key="1">
    <citation type="submission" date="2021-01" db="EMBL/GenBank/DDBJ databases">
        <authorList>
            <person name="Lovell J.T."/>
            <person name="Bentley N."/>
            <person name="Bhattarai G."/>
            <person name="Jenkins J.W."/>
            <person name="Sreedasyam A."/>
            <person name="Alarcon Y."/>
            <person name="Bock C."/>
            <person name="Boston L."/>
            <person name="Carlson J."/>
            <person name="Cervantes K."/>
            <person name="Clermont K."/>
            <person name="Krom N."/>
            <person name="Kubenka K."/>
            <person name="Mamidi S."/>
            <person name="Mattison C."/>
            <person name="Monteros M."/>
            <person name="Pisani C."/>
            <person name="Plott C."/>
            <person name="Rajasekar S."/>
            <person name="Rhein H.S."/>
            <person name="Rohla C."/>
            <person name="Song M."/>
            <person name="Hilaire R.S."/>
            <person name="Shu S."/>
            <person name="Wells L."/>
            <person name="Wang X."/>
            <person name="Webber J."/>
            <person name="Heerema R.J."/>
            <person name="Klein P."/>
            <person name="Conner P."/>
            <person name="Grauke L."/>
            <person name="Grimwood J."/>
            <person name="Schmutz J."/>
            <person name="Randall J.J."/>
        </authorList>
    </citation>
    <scope>NUCLEOTIDE SEQUENCE</scope>
    <source>
        <tissue evidence="6">Leaf</tissue>
    </source>
</reference>
<dbReference type="InterPro" id="IPR044974">
    <property type="entry name" value="Disease_R_plants"/>
</dbReference>
<gene>
    <name evidence="6" type="ORF">I3842_15G153600</name>
</gene>
<dbReference type="InterPro" id="IPR002182">
    <property type="entry name" value="NB-ARC"/>
</dbReference>
<dbReference type="GO" id="GO:0007165">
    <property type="term" value="P:signal transduction"/>
    <property type="evidence" value="ECO:0007669"/>
    <property type="project" value="InterPro"/>
</dbReference>
<dbReference type="AlphaFoldDB" id="A0A922D944"/>
<evidence type="ECO:0000256" key="1">
    <source>
        <dbReference type="ARBA" id="ARBA00022737"/>
    </source>
</evidence>
<dbReference type="FunFam" id="3.40.50.10140:FF:000007">
    <property type="entry name" value="Disease resistance protein (TIR-NBS-LRR class)"/>
    <property type="match status" value="1"/>
</dbReference>
<dbReference type="InterPro" id="IPR058192">
    <property type="entry name" value="WHD_ROQ1-like"/>
</dbReference>
<dbReference type="Proteomes" id="UP000811246">
    <property type="component" value="Chromosome 15"/>
</dbReference>
<evidence type="ECO:0000313" key="7">
    <source>
        <dbReference type="Proteomes" id="UP000811246"/>
    </source>
</evidence>
<dbReference type="Pfam" id="PF23282">
    <property type="entry name" value="WHD_ROQ1"/>
    <property type="match status" value="1"/>
</dbReference>
<dbReference type="PANTHER" id="PTHR11017:SF570">
    <property type="entry name" value="DISEASE RESISTANCE PROTEIN (TIR-NBS CLASS)-RELATED"/>
    <property type="match status" value="1"/>
</dbReference>
<evidence type="ECO:0000256" key="3">
    <source>
        <dbReference type="ARBA" id="ARBA00023027"/>
    </source>
</evidence>
<dbReference type="Pfam" id="PF23286">
    <property type="entry name" value="LRR_13"/>
    <property type="match status" value="1"/>
</dbReference>
<evidence type="ECO:0000313" key="6">
    <source>
        <dbReference type="EMBL" id="KAG6676483.1"/>
    </source>
</evidence>
<protein>
    <recommendedName>
        <fullName evidence="5">TIR domain-containing protein</fullName>
    </recommendedName>
</protein>
<sequence length="1090" mass="124175">MAFQLGASSSFSFSSSSIPRWTHDVFLSFRGEDIRQNFISHLYEALHQRGINTYMDNNIERGEEISPELFKAIEGSMISIVVLSKNYSDSRWCLDELLKIIECKETVKQIHVLPLFYNVDPSDVRHQKGSFGEAFSRVEHKFEADTVKLTKWKAALEEIANLTGFKLGDRNESEFIQDIIKWVDSKMVGRTRLKVAKYPVGIESRVRDIYARLNMGRSDIICMVGIFGTGGIGKTTISKAIHNRISDQFEGIYFLKNIRETTKAGGLIQLQKTLLYDILGIRSEFHDTDKGINVIRHRLCSKKVLLILDDVDDLVQIETLAGAHDWFGPGSRIIITTRDQHLLNNPAVDSKYELFSLHAFGRDEPFGNYVDLSKVVIKYAQGLPLALTVVGSYLKGQYIQQWKSALDKYKRIPNGNIQKVLLVSYEGLDSTEKEMFLDIACFFKGEPLAYVTKIFDGCDFFPGDGFHRLVNKCLITIEGNIEYIWMHNLLQDMGREIVREESPKKPSKRSRLWFHEDVRQVLEESSGPNKIEGILIDLPGGNEEIKLQPEAFGLMKRLSVYKLVLDWSEYPSQSLPHNFQGKKLIAFRMRDSFIKELGNGFRPKNLGTLAFYNCKFFKIPDLSSTSNLKELSVEYCLRLFQVHDSVGSLENLSDLSFEGCSALQILPKSLKLRSLRKLRLGNCSSLVELPEIECITESLSRLDLGGTAIEELPLSIRNLIGLEHLVLSRCKNLMRLPNACTQLQHLREVCIGGCTNIAKKMRDDDGQSLLPIESTTTKDFILSSDEQLHESNFFPISSFFTMFTSVSTLHRLDLSGTEIVSLPLSIKGLVSLINLELHNCQKLKEILVLPPNIKEVDVSQCESLERFAEVSKVLQFNGSHIRSLQSVELSGCKKMHVNIWNDKVQNPLLWKGLYDFDATLLPENQIPDWLSYVHEFLDNEMVKGHDEEWEIDIEGPLYLEEISGIVLYVVVFFKDAWSWQGIIDNAKITIAGSNRVCQIQNGVELLNMDWLNIGGTGYDVWVGYSNLQSFDLKVLPNLLVQFDLRRCDPGRVPFYQSCRAKVVYKDERREKKKTKIEADIAKSPDQQQLN</sequence>
<dbReference type="PROSITE" id="PS50104">
    <property type="entry name" value="TIR"/>
    <property type="match status" value="1"/>
</dbReference>
<proteinExistence type="predicted"/>
<dbReference type="GO" id="GO:0043531">
    <property type="term" value="F:ADP binding"/>
    <property type="evidence" value="ECO:0007669"/>
    <property type="project" value="InterPro"/>
</dbReference>
<keyword evidence="2" id="KW-0611">Plant defense</keyword>
<comment type="caution">
    <text evidence="6">The sequence shown here is derived from an EMBL/GenBank/DDBJ whole genome shotgun (WGS) entry which is preliminary data.</text>
</comment>
<feature type="region of interest" description="Disordered" evidence="4">
    <location>
        <begin position="1068"/>
        <end position="1090"/>
    </location>
</feature>
<dbReference type="InterPro" id="IPR000157">
    <property type="entry name" value="TIR_dom"/>
</dbReference>
<evidence type="ECO:0000256" key="4">
    <source>
        <dbReference type="SAM" id="MobiDB-lite"/>
    </source>
</evidence>
<keyword evidence="1" id="KW-0677">Repeat</keyword>
<dbReference type="GO" id="GO:0006952">
    <property type="term" value="P:defense response"/>
    <property type="evidence" value="ECO:0007669"/>
    <property type="project" value="InterPro"/>
</dbReference>
<name>A0A922D944_CARIL</name>
<organism evidence="6 7">
    <name type="scientific">Carya illinoinensis</name>
    <name type="common">Pecan</name>
    <dbReference type="NCBI Taxonomy" id="32201"/>
    <lineage>
        <taxon>Eukaryota</taxon>
        <taxon>Viridiplantae</taxon>
        <taxon>Streptophyta</taxon>
        <taxon>Embryophyta</taxon>
        <taxon>Tracheophyta</taxon>
        <taxon>Spermatophyta</taxon>
        <taxon>Magnoliopsida</taxon>
        <taxon>eudicotyledons</taxon>
        <taxon>Gunneridae</taxon>
        <taxon>Pentapetalae</taxon>
        <taxon>rosids</taxon>
        <taxon>fabids</taxon>
        <taxon>Fagales</taxon>
        <taxon>Juglandaceae</taxon>
        <taxon>Carya</taxon>
    </lineage>
</organism>
<dbReference type="EMBL" id="CM031839">
    <property type="protein sequence ID" value="KAG6676483.1"/>
    <property type="molecule type" value="Genomic_DNA"/>
</dbReference>
<evidence type="ECO:0000259" key="5">
    <source>
        <dbReference type="PROSITE" id="PS50104"/>
    </source>
</evidence>
<dbReference type="Pfam" id="PF01582">
    <property type="entry name" value="TIR"/>
    <property type="match status" value="1"/>
</dbReference>
<dbReference type="Pfam" id="PF00931">
    <property type="entry name" value="NB-ARC"/>
    <property type="match status" value="1"/>
</dbReference>
<feature type="domain" description="TIR" evidence="5">
    <location>
        <begin position="21"/>
        <end position="187"/>
    </location>
</feature>
<evidence type="ECO:0000256" key="2">
    <source>
        <dbReference type="ARBA" id="ARBA00022821"/>
    </source>
</evidence>
<dbReference type="SMART" id="SM00255">
    <property type="entry name" value="TIR"/>
    <property type="match status" value="1"/>
</dbReference>
<keyword evidence="3" id="KW-0520">NAD</keyword>